<evidence type="ECO:0000313" key="10">
    <source>
        <dbReference type="EMBL" id="QGQ26470.1"/>
    </source>
</evidence>
<dbReference type="EC" id="5.3.1.24" evidence="3"/>
<name>A0A6I6AP80_9PLAN</name>
<dbReference type="EMBL" id="CP043930">
    <property type="protein sequence ID" value="QGQ26470.1"/>
    <property type="molecule type" value="Genomic_DNA"/>
</dbReference>
<evidence type="ECO:0000259" key="9">
    <source>
        <dbReference type="Pfam" id="PF00697"/>
    </source>
</evidence>
<dbReference type="Pfam" id="PF00697">
    <property type="entry name" value="PRAI"/>
    <property type="match status" value="1"/>
</dbReference>
<dbReference type="GO" id="GO:0000162">
    <property type="term" value="P:L-tryptophan biosynthetic process"/>
    <property type="evidence" value="ECO:0007669"/>
    <property type="project" value="UniProtKB-UniPathway"/>
</dbReference>
<protein>
    <recommendedName>
        <fullName evidence="4">N-(5'-phosphoribosyl)anthranilate isomerase</fullName>
        <ecNumber evidence="3">5.3.1.24</ecNumber>
    </recommendedName>
</protein>
<accession>A0A6I6AP80</accession>
<evidence type="ECO:0000256" key="4">
    <source>
        <dbReference type="ARBA" id="ARBA00022272"/>
    </source>
</evidence>
<evidence type="ECO:0000313" key="11">
    <source>
        <dbReference type="Proteomes" id="UP000427281"/>
    </source>
</evidence>
<proteinExistence type="predicted"/>
<dbReference type="PANTHER" id="PTHR42894">
    <property type="entry name" value="N-(5'-PHOSPHORIBOSYL)ANTHRANILATE ISOMERASE"/>
    <property type="match status" value="1"/>
</dbReference>
<comment type="pathway">
    <text evidence="2">Amino-acid biosynthesis; L-tryptophan biosynthesis; L-tryptophan from chorismate: step 3/5.</text>
</comment>
<evidence type="ECO:0000256" key="3">
    <source>
        <dbReference type="ARBA" id="ARBA00012572"/>
    </source>
</evidence>
<comment type="catalytic activity">
    <reaction evidence="1">
        <text>N-(5-phospho-beta-D-ribosyl)anthranilate = 1-(2-carboxyphenylamino)-1-deoxy-D-ribulose 5-phosphate</text>
        <dbReference type="Rhea" id="RHEA:21540"/>
        <dbReference type="ChEBI" id="CHEBI:18277"/>
        <dbReference type="ChEBI" id="CHEBI:58613"/>
        <dbReference type="EC" id="5.3.1.24"/>
    </reaction>
</comment>
<evidence type="ECO:0000256" key="6">
    <source>
        <dbReference type="ARBA" id="ARBA00022822"/>
    </source>
</evidence>
<keyword evidence="11" id="KW-1185">Reference proteome</keyword>
<dbReference type="GO" id="GO:0004640">
    <property type="term" value="F:phosphoribosylanthranilate isomerase activity"/>
    <property type="evidence" value="ECO:0007669"/>
    <property type="project" value="UniProtKB-EC"/>
</dbReference>
<sequence>MRSLWQTPGLPVDRRLFTRCLWGTGKVAPWAVIEEYYQFAEWPPLILAGGLTPENVAEAIAAVQPFGVDTASGVESAPGIKSEELVASFIKRTKKA</sequence>
<reference evidence="10 11" key="1">
    <citation type="submission" date="2019-09" db="EMBL/GenBank/DDBJ databases">
        <title>Gimesia benthica sp. nov., a novel bacterium isolated from deep-sea water of the Northwest Indian Ocean.</title>
        <authorList>
            <person name="Dai X."/>
        </authorList>
    </citation>
    <scope>NUCLEOTIDE SEQUENCE [LARGE SCALE GENOMIC DNA]</scope>
    <source>
        <strain evidence="10 11">E7</strain>
    </source>
</reference>
<dbReference type="InterPro" id="IPR001240">
    <property type="entry name" value="PRAI_dom"/>
</dbReference>
<dbReference type="UniPathway" id="UPA00035">
    <property type="reaction ID" value="UER00042"/>
</dbReference>
<dbReference type="Proteomes" id="UP000427281">
    <property type="component" value="Chromosome"/>
</dbReference>
<evidence type="ECO:0000256" key="2">
    <source>
        <dbReference type="ARBA" id="ARBA00004664"/>
    </source>
</evidence>
<keyword evidence="5" id="KW-0028">Amino-acid biosynthesis</keyword>
<keyword evidence="6" id="KW-0822">Tryptophan biosynthesis</keyword>
<dbReference type="InterPro" id="IPR044643">
    <property type="entry name" value="TrpF_fam"/>
</dbReference>
<keyword evidence="8" id="KW-0413">Isomerase</keyword>
<gene>
    <name evidence="10" type="ORF">F1728_29005</name>
</gene>
<evidence type="ECO:0000256" key="8">
    <source>
        <dbReference type="ARBA" id="ARBA00023235"/>
    </source>
</evidence>
<feature type="domain" description="N-(5'phosphoribosyl) anthranilate isomerase (PRAI)" evidence="9">
    <location>
        <begin position="23"/>
        <end position="91"/>
    </location>
</feature>
<dbReference type="SUPFAM" id="SSF51366">
    <property type="entry name" value="Ribulose-phoshate binding barrel"/>
    <property type="match status" value="1"/>
</dbReference>
<dbReference type="Gene3D" id="3.20.20.70">
    <property type="entry name" value="Aldolase class I"/>
    <property type="match status" value="1"/>
</dbReference>
<evidence type="ECO:0000256" key="5">
    <source>
        <dbReference type="ARBA" id="ARBA00022605"/>
    </source>
</evidence>
<dbReference type="PANTHER" id="PTHR42894:SF1">
    <property type="entry name" value="N-(5'-PHOSPHORIBOSYL)ANTHRANILATE ISOMERASE"/>
    <property type="match status" value="1"/>
</dbReference>
<dbReference type="AlphaFoldDB" id="A0A6I6AP80"/>
<evidence type="ECO:0000256" key="1">
    <source>
        <dbReference type="ARBA" id="ARBA00001164"/>
    </source>
</evidence>
<dbReference type="InterPro" id="IPR013785">
    <property type="entry name" value="Aldolase_TIM"/>
</dbReference>
<dbReference type="KEGG" id="gim:F1728_29005"/>
<organism evidence="10 11">
    <name type="scientific">Gimesia benthica</name>
    <dbReference type="NCBI Taxonomy" id="2608982"/>
    <lineage>
        <taxon>Bacteria</taxon>
        <taxon>Pseudomonadati</taxon>
        <taxon>Planctomycetota</taxon>
        <taxon>Planctomycetia</taxon>
        <taxon>Planctomycetales</taxon>
        <taxon>Planctomycetaceae</taxon>
        <taxon>Gimesia</taxon>
    </lineage>
</organism>
<dbReference type="InterPro" id="IPR011060">
    <property type="entry name" value="RibuloseP-bd_barrel"/>
</dbReference>
<evidence type="ECO:0000256" key="7">
    <source>
        <dbReference type="ARBA" id="ARBA00023141"/>
    </source>
</evidence>
<keyword evidence="7" id="KW-0057">Aromatic amino acid biosynthesis</keyword>